<name>A0A923I2Q2_9FIRM</name>
<evidence type="ECO:0000313" key="2">
    <source>
        <dbReference type="EMBL" id="MBC3888000.1"/>
    </source>
</evidence>
<dbReference type="PANTHER" id="PTHR43861:SF1">
    <property type="entry name" value="TRANS-ACONITATE 2-METHYLTRANSFERASE"/>
    <property type="match status" value="1"/>
</dbReference>
<dbReference type="OrthoDB" id="9808140at2"/>
<dbReference type="InterPro" id="IPR029063">
    <property type="entry name" value="SAM-dependent_MTases_sf"/>
</dbReference>
<dbReference type="Gene3D" id="1.10.150.290">
    <property type="entry name" value="S-adenosyl-L-methionine-dependent methyltransferases"/>
    <property type="match status" value="1"/>
</dbReference>
<dbReference type="GO" id="GO:0030798">
    <property type="term" value="F:trans-aconitate 2-methyltransferase activity"/>
    <property type="evidence" value="ECO:0007669"/>
    <property type="project" value="InterPro"/>
</dbReference>
<comment type="caution">
    <text evidence="2">The sequence shown here is derived from an EMBL/GenBank/DDBJ whole genome shotgun (WGS) entry which is preliminary data.</text>
</comment>
<evidence type="ECO:0000259" key="1">
    <source>
        <dbReference type="Pfam" id="PF08241"/>
    </source>
</evidence>
<feature type="domain" description="Methyltransferase type 11" evidence="1">
    <location>
        <begin position="36"/>
        <end position="129"/>
    </location>
</feature>
<organism evidence="2 3">
    <name type="scientific">Acetobacterium paludosum</name>
    <dbReference type="NCBI Taxonomy" id="52693"/>
    <lineage>
        <taxon>Bacteria</taxon>
        <taxon>Bacillati</taxon>
        <taxon>Bacillota</taxon>
        <taxon>Clostridia</taxon>
        <taxon>Eubacteriales</taxon>
        <taxon>Eubacteriaceae</taxon>
        <taxon>Acetobacterium</taxon>
    </lineage>
</organism>
<protein>
    <submittedName>
        <fullName evidence="2">Methyltransferase domain-containing protein</fullName>
    </submittedName>
</protein>
<reference evidence="2" key="2">
    <citation type="submission" date="2020-10" db="EMBL/GenBank/DDBJ databases">
        <title>Comparative genomics of the Acetobacterium genus.</title>
        <authorList>
            <person name="Marshall C."/>
            <person name="May H."/>
            <person name="Norman S."/>
        </authorList>
    </citation>
    <scope>NUCLEOTIDE SEQUENCE</scope>
    <source>
        <strain evidence="2">DER-2019</strain>
    </source>
</reference>
<proteinExistence type="predicted"/>
<keyword evidence="3" id="KW-1185">Reference proteome</keyword>
<keyword evidence="2" id="KW-0489">Methyltransferase</keyword>
<dbReference type="CDD" id="cd02440">
    <property type="entry name" value="AdoMet_MTases"/>
    <property type="match status" value="1"/>
</dbReference>
<dbReference type="EMBL" id="WJBD01000006">
    <property type="protein sequence ID" value="MBC3888000.1"/>
    <property type="molecule type" value="Genomic_DNA"/>
</dbReference>
<dbReference type="GO" id="GO:0032259">
    <property type="term" value="P:methylation"/>
    <property type="evidence" value="ECO:0007669"/>
    <property type="project" value="UniProtKB-KW"/>
</dbReference>
<accession>A0A923I2Q2</accession>
<keyword evidence="2" id="KW-0808">Transferase</keyword>
<dbReference type="Pfam" id="PF08241">
    <property type="entry name" value="Methyltransf_11"/>
    <property type="match status" value="1"/>
</dbReference>
<reference evidence="2" key="1">
    <citation type="submission" date="2019-10" db="EMBL/GenBank/DDBJ databases">
        <authorList>
            <person name="Ross D.E."/>
            <person name="Gulliver D."/>
        </authorList>
    </citation>
    <scope>NUCLEOTIDE SEQUENCE</scope>
    <source>
        <strain evidence="2">DER-2019</strain>
    </source>
</reference>
<evidence type="ECO:0000313" key="3">
    <source>
        <dbReference type="Proteomes" id="UP000616595"/>
    </source>
</evidence>
<sequence length="256" mass="29872">MEDWNVKLYSQFEKERAQPSIDLVNRIGEGSFKRIIDIGCGSGMSTIPLRNRFIKAEIVGADASTSMLNKARETMNDVTWIQRDCSRPLTDLGKFDLVFSNAALQWFENQGNVIKNLSDILLSEGLLAIQIPYFSAMTIKNCIAETVKTYDADIFIGIEKELFKSYPPEFYYDELTKHFSKIELWQTNYFHIMNKHEEILEFCKSTGLRPYAERFEGPEKIMFFQRVLNEIKKQYPAQENGKVLFEFKRIFFMAKK</sequence>
<dbReference type="InterPro" id="IPR023149">
    <property type="entry name" value="Trans_acon_MeTrfase_C"/>
</dbReference>
<dbReference type="SUPFAM" id="SSF53335">
    <property type="entry name" value="S-adenosyl-L-methionine-dependent methyltransferases"/>
    <property type="match status" value="1"/>
</dbReference>
<dbReference type="AlphaFoldDB" id="A0A923I2Q2"/>
<dbReference type="InterPro" id="IPR013216">
    <property type="entry name" value="Methyltransf_11"/>
</dbReference>
<dbReference type="RefSeq" id="WP_148566221.1">
    <property type="nucleotide sequence ID" value="NZ_RXYA01000003.1"/>
</dbReference>
<dbReference type="Gene3D" id="3.40.50.150">
    <property type="entry name" value="Vaccinia Virus protein VP39"/>
    <property type="match status" value="1"/>
</dbReference>
<dbReference type="Proteomes" id="UP000616595">
    <property type="component" value="Unassembled WGS sequence"/>
</dbReference>
<dbReference type="PANTHER" id="PTHR43861">
    <property type="entry name" value="TRANS-ACONITATE 2-METHYLTRANSFERASE-RELATED"/>
    <property type="match status" value="1"/>
</dbReference>
<gene>
    <name evidence="2" type="ORF">GH810_06725</name>
</gene>